<dbReference type="AlphaFoldDB" id="A0A518I4F0"/>
<dbReference type="Pfam" id="PF13088">
    <property type="entry name" value="BNR_2"/>
    <property type="match status" value="1"/>
</dbReference>
<dbReference type="InterPro" id="IPR036278">
    <property type="entry name" value="Sialidase_sf"/>
</dbReference>
<dbReference type="Proteomes" id="UP000319004">
    <property type="component" value="Chromosome"/>
</dbReference>
<dbReference type="CDD" id="cd15482">
    <property type="entry name" value="Sialidase_non-viral"/>
    <property type="match status" value="1"/>
</dbReference>
<evidence type="ECO:0000313" key="4">
    <source>
        <dbReference type="Proteomes" id="UP000319004"/>
    </source>
</evidence>
<proteinExistence type="predicted"/>
<keyword evidence="1" id="KW-1133">Transmembrane helix</keyword>
<dbReference type="SUPFAM" id="SSF50939">
    <property type="entry name" value="Sialidases"/>
    <property type="match status" value="1"/>
</dbReference>
<dbReference type="KEGG" id="snep:Enr13x_78940"/>
<evidence type="ECO:0000256" key="1">
    <source>
        <dbReference type="SAM" id="Phobius"/>
    </source>
</evidence>
<accession>A0A518I4F0</accession>
<keyword evidence="1" id="KW-0472">Membrane</keyword>
<name>A0A518I4F0_9BACT</name>
<protein>
    <recommendedName>
        <fullName evidence="2">Sialidase domain-containing protein</fullName>
    </recommendedName>
</protein>
<feature type="domain" description="Sialidase" evidence="2">
    <location>
        <begin position="125"/>
        <end position="432"/>
    </location>
</feature>
<sequence>MIRLWRHGPSINAHAQFKQTVDMQNRNQLLRHATAVAMAFSFLASLLPGFAAALQAQTVDPKSVLGDITMPPPEDVSQNFPYGITGKTPPSLTKINHEGQKPYHKHRINLRLFQGCPQVEISEGGRLWATWFGSNVQAERAPFHQGQFSVISTSGDDGKTWKEVFVFDPSELLGGGASDPMLWKDPKGNVRFIGLRNIDFKGKDEFATSAWEFTMLDPENEHTAWTAPRLLGNKNISVMKPLLFPDGTIMRSMDDFKLVGSRDKVRIRFLKEDVDGTPIFVSALPADNDAGFAEQMPIIRKDGSLLTFYRAKNGQKFAESFDGGKTWKLGGYYPMQFSINTKCILKTLPSGRVLLVANDVQMKEENGRKRYVYTDEHGTERDLEKHKTARTRMTAYLSDDDGKTFTHRMLLCDDGQISYPSATLGKDGSIYIVYDQGRGVIGQHTIFLSKITEKDILAGELVDGKSFLNNIVSRPSDQGGGRREGDRI</sequence>
<dbReference type="Gene3D" id="2.120.10.10">
    <property type="match status" value="1"/>
</dbReference>
<evidence type="ECO:0000259" key="2">
    <source>
        <dbReference type="Pfam" id="PF13088"/>
    </source>
</evidence>
<feature type="transmembrane region" description="Helical" evidence="1">
    <location>
        <begin position="33"/>
        <end position="54"/>
    </location>
</feature>
<dbReference type="PANTHER" id="PTHR43752">
    <property type="entry name" value="BNR/ASP-BOX REPEAT FAMILY PROTEIN"/>
    <property type="match status" value="1"/>
</dbReference>
<keyword evidence="1" id="KW-0812">Transmembrane</keyword>
<evidence type="ECO:0000313" key="3">
    <source>
        <dbReference type="EMBL" id="QDV47981.1"/>
    </source>
</evidence>
<reference evidence="3 4" key="1">
    <citation type="submission" date="2019-03" db="EMBL/GenBank/DDBJ databases">
        <title>Deep-cultivation of Planctomycetes and their phenomic and genomic characterization uncovers novel biology.</title>
        <authorList>
            <person name="Wiegand S."/>
            <person name="Jogler M."/>
            <person name="Boedeker C."/>
            <person name="Pinto D."/>
            <person name="Vollmers J."/>
            <person name="Rivas-Marin E."/>
            <person name="Kohn T."/>
            <person name="Peeters S.H."/>
            <person name="Heuer A."/>
            <person name="Rast P."/>
            <person name="Oberbeckmann S."/>
            <person name="Bunk B."/>
            <person name="Jeske O."/>
            <person name="Meyerdierks A."/>
            <person name="Storesund J.E."/>
            <person name="Kallscheuer N."/>
            <person name="Luecker S."/>
            <person name="Lage O.M."/>
            <person name="Pohl T."/>
            <person name="Merkel B.J."/>
            <person name="Hornburger P."/>
            <person name="Mueller R.-W."/>
            <person name="Bruemmer F."/>
            <person name="Labrenz M."/>
            <person name="Spormann A.M."/>
            <person name="Op den Camp H."/>
            <person name="Overmann J."/>
            <person name="Amann R."/>
            <person name="Jetten M.S.M."/>
            <person name="Mascher T."/>
            <person name="Medema M.H."/>
            <person name="Devos D.P."/>
            <person name="Kaster A.-K."/>
            <person name="Ovreas L."/>
            <person name="Rohde M."/>
            <person name="Galperin M.Y."/>
            <person name="Jogler C."/>
        </authorList>
    </citation>
    <scope>NUCLEOTIDE SEQUENCE [LARGE SCALE GENOMIC DNA]</scope>
    <source>
        <strain evidence="3 4">Enr13</strain>
    </source>
</reference>
<dbReference type="InterPro" id="IPR011040">
    <property type="entry name" value="Sialidase"/>
</dbReference>
<dbReference type="PANTHER" id="PTHR43752:SF2">
    <property type="entry name" value="BNR_ASP-BOX REPEAT FAMILY PROTEIN"/>
    <property type="match status" value="1"/>
</dbReference>
<keyword evidence="4" id="KW-1185">Reference proteome</keyword>
<organism evidence="3 4">
    <name type="scientific">Stieleria neptunia</name>
    <dbReference type="NCBI Taxonomy" id="2527979"/>
    <lineage>
        <taxon>Bacteria</taxon>
        <taxon>Pseudomonadati</taxon>
        <taxon>Planctomycetota</taxon>
        <taxon>Planctomycetia</taxon>
        <taxon>Pirellulales</taxon>
        <taxon>Pirellulaceae</taxon>
        <taxon>Stieleria</taxon>
    </lineage>
</organism>
<dbReference type="EMBL" id="CP037423">
    <property type="protein sequence ID" value="QDV47981.1"/>
    <property type="molecule type" value="Genomic_DNA"/>
</dbReference>
<dbReference type="OrthoDB" id="41724at2"/>
<gene>
    <name evidence="3" type="ORF">Enr13x_78940</name>
</gene>